<evidence type="ECO:0000256" key="6">
    <source>
        <dbReference type="ARBA" id="ARBA00022989"/>
    </source>
</evidence>
<feature type="region of interest" description="Disordered" evidence="9">
    <location>
        <begin position="991"/>
        <end position="1014"/>
    </location>
</feature>
<name>A0A915E8M8_9BILA</name>
<evidence type="ECO:0000313" key="11">
    <source>
        <dbReference type="Proteomes" id="UP000887574"/>
    </source>
</evidence>
<dbReference type="GO" id="GO:0016342">
    <property type="term" value="C:catenin complex"/>
    <property type="evidence" value="ECO:0007669"/>
    <property type="project" value="TreeGrafter"/>
</dbReference>
<reference evidence="12" key="1">
    <citation type="submission" date="2022-11" db="UniProtKB">
        <authorList>
            <consortium name="WormBaseParasite"/>
        </authorList>
    </citation>
    <scope>IDENTIFICATION</scope>
</reference>
<dbReference type="Gene3D" id="2.60.40.60">
    <property type="entry name" value="Cadherins"/>
    <property type="match status" value="5"/>
</dbReference>
<evidence type="ECO:0000256" key="2">
    <source>
        <dbReference type="ARBA" id="ARBA00022692"/>
    </source>
</evidence>
<keyword evidence="11" id="KW-1185">Reference proteome</keyword>
<keyword evidence="5 8" id="KW-0106">Calcium</keyword>
<keyword evidence="4" id="KW-0677">Repeat</keyword>
<keyword evidence="3" id="KW-0732">Signal</keyword>
<evidence type="ECO:0000256" key="5">
    <source>
        <dbReference type="ARBA" id="ARBA00022837"/>
    </source>
</evidence>
<proteinExistence type="predicted"/>
<dbReference type="SUPFAM" id="SSF49313">
    <property type="entry name" value="Cadherin-like"/>
    <property type="match status" value="6"/>
</dbReference>
<dbReference type="PRINTS" id="PR00205">
    <property type="entry name" value="CADHERIN"/>
</dbReference>
<dbReference type="GO" id="GO:0005509">
    <property type="term" value="F:calcium ion binding"/>
    <property type="evidence" value="ECO:0007669"/>
    <property type="project" value="UniProtKB-UniRule"/>
</dbReference>
<feature type="domain" description="Cadherin" evidence="10">
    <location>
        <begin position="750"/>
        <end position="869"/>
    </location>
</feature>
<evidence type="ECO:0000256" key="7">
    <source>
        <dbReference type="ARBA" id="ARBA00023136"/>
    </source>
</evidence>
<dbReference type="Pfam" id="PF00028">
    <property type="entry name" value="Cadherin"/>
    <property type="match status" value="3"/>
</dbReference>
<dbReference type="WBParaSite" id="jg273">
    <property type="protein sequence ID" value="jg273"/>
    <property type="gene ID" value="jg273"/>
</dbReference>
<dbReference type="InterPro" id="IPR039808">
    <property type="entry name" value="Cadherin"/>
</dbReference>
<feature type="compositionally biased region" description="Basic and acidic residues" evidence="9">
    <location>
        <begin position="1167"/>
        <end position="1187"/>
    </location>
</feature>
<evidence type="ECO:0000256" key="8">
    <source>
        <dbReference type="PROSITE-ProRule" id="PRU00043"/>
    </source>
</evidence>
<feature type="compositionally biased region" description="Basic residues" evidence="9">
    <location>
        <begin position="991"/>
        <end position="1000"/>
    </location>
</feature>
<dbReference type="PANTHER" id="PTHR24027">
    <property type="entry name" value="CADHERIN-23"/>
    <property type="match status" value="1"/>
</dbReference>
<keyword evidence="7" id="KW-0472">Membrane</keyword>
<evidence type="ECO:0000256" key="4">
    <source>
        <dbReference type="ARBA" id="ARBA00022737"/>
    </source>
</evidence>
<dbReference type="GO" id="GO:0045296">
    <property type="term" value="F:cadherin binding"/>
    <property type="evidence" value="ECO:0007669"/>
    <property type="project" value="TreeGrafter"/>
</dbReference>
<dbReference type="PROSITE" id="PS50268">
    <property type="entry name" value="CADHERIN_2"/>
    <property type="match status" value="4"/>
</dbReference>
<feature type="compositionally biased region" description="Polar residues" evidence="9">
    <location>
        <begin position="1156"/>
        <end position="1166"/>
    </location>
</feature>
<dbReference type="GO" id="GO:0007156">
    <property type="term" value="P:homophilic cell adhesion via plasma membrane adhesion molecules"/>
    <property type="evidence" value="ECO:0007669"/>
    <property type="project" value="InterPro"/>
</dbReference>
<dbReference type="GO" id="GO:0016477">
    <property type="term" value="P:cell migration"/>
    <property type="evidence" value="ECO:0007669"/>
    <property type="project" value="TreeGrafter"/>
</dbReference>
<accession>A0A915E8M8</accession>
<dbReference type="PANTHER" id="PTHR24027:SF422">
    <property type="entry name" value="CADHERIN DOMAIN-CONTAINING PROTEIN"/>
    <property type="match status" value="1"/>
</dbReference>
<organism evidence="11 12">
    <name type="scientific">Ditylenchus dipsaci</name>
    <dbReference type="NCBI Taxonomy" id="166011"/>
    <lineage>
        <taxon>Eukaryota</taxon>
        <taxon>Metazoa</taxon>
        <taxon>Ecdysozoa</taxon>
        <taxon>Nematoda</taxon>
        <taxon>Chromadorea</taxon>
        <taxon>Rhabditida</taxon>
        <taxon>Tylenchina</taxon>
        <taxon>Tylenchomorpha</taxon>
        <taxon>Sphaerularioidea</taxon>
        <taxon>Anguinidae</taxon>
        <taxon>Anguininae</taxon>
        <taxon>Ditylenchus</taxon>
    </lineage>
</organism>
<dbReference type="Proteomes" id="UP000887574">
    <property type="component" value="Unplaced"/>
</dbReference>
<evidence type="ECO:0000259" key="10">
    <source>
        <dbReference type="PROSITE" id="PS50268"/>
    </source>
</evidence>
<dbReference type="CDD" id="cd11304">
    <property type="entry name" value="Cadherin_repeat"/>
    <property type="match status" value="5"/>
</dbReference>
<evidence type="ECO:0000256" key="3">
    <source>
        <dbReference type="ARBA" id="ARBA00022729"/>
    </source>
</evidence>
<feature type="domain" description="Cadherin" evidence="10">
    <location>
        <begin position="646"/>
        <end position="748"/>
    </location>
</feature>
<sequence>METIDEIIELSMEPPGILDLKPHFVLPGQIVRLFVVNVSRLMDSMEQENIPKILIKTNFANQEIQKKYGQGEERKELKLKRISSPKVTKAETKFYLAEYEFQISESGASGSVVGQVQVTDGKARKYSLLGQGHQNFQISENGEITVACNNKSYCLDRESKETFYLIAIAADLEQTQSSASPVPVTIHVLDENDNGPVLQIFDKEIHITNGEILDPFLISMIDMDSANHQNNKLDLEGPVAGNFVLEKISDSLFQLKIVSILESGEYSLKIVATDADGKNPSQTAQVKLVVTGSPQSSVHFKRNLYERSLLPDKLHKGNPLAQLELEGVAIDAVSFVILENPGWLAIESFGGNVFVGDVPKNSVKAGHYVATVAAVDRESQKIVAKCQIEVNIVGGTKVEGTTLLKPFYSFQIPKDTTLKNSPYKLTLFDKLLENVHIEVVEAETEAWGINGLAAELKNISTIFNVSNTDLLVDLDKLADIRLIHLRLANRENANDRTLVSISLSSDPQQELSKLYRLSKPRFVQPWVSDENTIKLRIPEEVSVGHLVLRLPAFNTLTGKLVEKYTLTGEDAEYFECDPKTASIHLQKQIDFEQLNNKMLHLQLNAYIENSKIDSGAVPNSELIQTSTAKLEVEILDIDDNAPKLKFLSPTKVEIAENSKPGTTVAQFSCIDTDSTKLHYQLTGKESSHFRIQQKNDVYLIALSPTADLDREKIEKIHLMLSCIDPVGNLDQIPLEIVLLDENDNRPLFKNPSISDVKVYDNWLADVPLMQFQAIDKDLGNNSRVIYSLEKGTESEKYFSLGSKTGLLTTKTSLAKLSTSKPYVVTVIASDSEKSPKFSSTSKLLVHVHDASSSSDFQDTKNIKIMHPEIDFLLELPEDVPVGRKVFDVVAQLGALEDSHKKGINYSLEPIDNSDGGWLSIDEISGEIYVLSPLDYETQKFITVVMTLEQRFDSVLRRLRTRLSRRQRSSSVDVIDDVEEVQLDLDKRKRASSLRSRRSVRKGASSNQHGKLELLDNGQPVVTLYPNQKFNDIQSAENLHYTPATTSRTVDNWSTRFRELQRSLRASRNHLSSPHAPLSRQQSVAVLPDTSPLPARSYRTASAEDILERDLDGFERSQKSTHFPVDRNLNSSEYDVYGGYLLPTYGVEEKQIESGYGSTAATNTTQRHISEESYARSESISGKKDRAKSAKQLSSKQKRRDQLHQAYQHNRLNFSPKSLETLIEPSPRRYNRAITDMSARRGARSEMDIHRLGRRYSSALSNSTYEAIEFLRERIKETKYVTAVFESTKGGLAPVLGDIMREFAHWLGAKSRLLAVACEVHWSVPEKFRSRAMEITMKDSLHRALRDNNKRVLNLYDECRKGLPSSFIESKTEENCAHDAKLDAFQGIYRRYYPEMLSLQDPTTVVSHKSYWTLENLNNQDKNPLRPSPAKFLYKPTISQLGRKSVVAVNMATLRLDGDDVNYDAESVRSQEILVKITAKSDIAKNKAASRLLRIKVINVDDHKPEFLQSTQGNIILVRENSAQIPQEEENIGRVVSLDEDVEQPFNSTHYYLLPQCSNQGGEYRIEKASGEIFKTNVKSEEKENVEPVHLCAYTSSSANIDESPRISVNNSEGNQLAIKIYSRKQLDALENSVEQAEWQNVYFNNNSIINLEPELNSARIPFHLESLVKTHSYTLNGVDFQSIADKTSKKVVPSTPLRDLISVDAETGDLMLDPMLASMHQGVYSANINVHDKLHKDKKNSVKIIKRQVHLLSNENRLKFVFDESTNLLSVDSESFKKQLEAILSSEPNSYQIQIVLSQLQIYSSNRLSLCFHLTNTSQYTSEIIGRKRVCNLAFKVINIESCLTVEHSSLADSLDASSFTKFKLTKQLVFWIALELFEKTFWTRKPIYKAKRKGDKRGHGELAFATPQFIDARKITSAFDY</sequence>
<keyword evidence="6" id="KW-1133">Transmembrane helix</keyword>
<evidence type="ECO:0000256" key="9">
    <source>
        <dbReference type="SAM" id="MobiDB-lite"/>
    </source>
</evidence>
<feature type="region of interest" description="Disordered" evidence="9">
    <location>
        <begin position="1156"/>
        <end position="1200"/>
    </location>
</feature>
<feature type="domain" description="Cadherin" evidence="10">
    <location>
        <begin position="529"/>
        <end position="644"/>
    </location>
</feature>
<dbReference type="SMART" id="SM00112">
    <property type="entry name" value="CA"/>
    <property type="match status" value="4"/>
</dbReference>
<feature type="region of interest" description="Disordered" evidence="9">
    <location>
        <begin position="1066"/>
        <end position="1100"/>
    </location>
</feature>
<evidence type="ECO:0000313" key="12">
    <source>
        <dbReference type="WBParaSite" id="jg273"/>
    </source>
</evidence>
<feature type="domain" description="Cadherin" evidence="10">
    <location>
        <begin position="95"/>
        <end position="198"/>
    </location>
</feature>
<comment type="subcellular location">
    <subcellularLocation>
        <location evidence="1">Membrane</location>
        <topology evidence="1">Single-pass membrane protein</topology>
    </subcellularLocation>
</comment>
<dbReference type="InterPro" id="IPR020894">
    <property type="entry name" value="Cadherin_CS"/>
</dbReference>
<dbReference type="PROSITE" id="PS00232">
    <property type="entry name" value="CADHERIN_1"/>
    <property type="match status" value="2"/>
</dbReference>
<dbReference type="InterPro" id="IPR002126">
    <property type="entry name" value="Cadherin-like_dom"/>
</dbReference>
<dbReference type="GO" id="GO:0008013">
    <property type="term" value="F:beta-catenin binding"/>
    <property type="evidence" value="ECO:0007669"/>
    <property type="project" value="TreeGrafter"/>
</dbReference>
<dbReference type="InterPro" id="IPR015919">
    <property type="entry name" value="Cadherin-like_sf"/>
</dbReference>
<protein>
    <submittedName>
        <fullName evidence="12">Cadherin domain-containing protein</fullName>
    </submittedName>
</protein>
<keyword evidence="2" id="KW-0812">Transmembrane</keyword>
<evidence type="ECO:0000256" key="1">
    <source>
        <dbReference type="ARBA" id="ARBA00004167"/>
    </source>
</evidence>